<protein>
    <recommendedName>
        <fullName evidence="4">DUF3784 domain-containing protein</fullName>
    </recommendedName>
</protein>
<keyword evidence="1" id="KW-0812">Transmembrane</keyword>
<evidence type="ECO:0000313" key="3">
    <source>
        <dbReference type="Proteomes" id="UP000254924"/>
    </source>
</evidence>
<accession>A0A380KEE1</accession>
<dbReference type="RefSeq" id="WP_115270557.1">
    <property type="nucleotide sequence ID" value="NZ_JBNPNB010000060.1"/>
</dbReference>
<evidence type="ECO:0000313" key="2">
    <source>
        <dbReference type="EMBL" id="SUN62979.1"/>
    </source>
</evidence>
<gene>
    <name evidence="2" type="ORF">NCTC12224_02163</name>
</gene>
<feature type="transmembrane region" description="Helical" evidence="1">
    <location>
        <begin position="6"/>
        <end position="22"/>
    </location>
</feature>
<dbReference type="AlphaFoldDB" id="A0A380KEE1"/>
<keyword evidence="1" id="KW-1133">Transmembrane helix</keyword>
<dbReference type="GeneID" id="78357416"/>
<dbReference type="EMBL" id="UHFN01000007">
    <property type="protein sequence ID" value="SUN62979.1"/>
    <property type="molecule type" value="Genomic_DNA"/>
</dbReference>
<feature type="transmembrane region" description="Helical" evidence="1">
    <location>
        <begin position="76"/>
        <end position="92"/>
    </location>
</feature>
<dbReference type="OrthoDB" id="9979207at2"/>
<keyword evidence="3" id="KW-1185">Reference proteome</keyword>
<dbReference type="Proteomes" id="UP000254924">
    <property type="component" value="Unassembled WGS sequence"/>
</dbReference>
<keyword evidence="1" id="KW-0472">Membrane</keyword>
<feature type="transmembrane region" description="Helical" evidence="1">
    <location>
        <begin position="52"/>
        <end position="70"/>
    </location>
</feature>
<sequence length="97" mass="11285">MDMRVLVFIVIVMVIVLIYLLYRLNRLEQYLKHFHLKNQEGTGALSRSKDPIYLLMAVLLSLPFLLDFIANGLKSSQLTGLFIIVMVLWFYFSGDDK</sequence>
<reference evidence="2 3" key="1">
    <citation type="submission" date="2018-06" db="EMBL/GenBank/DDBJ databases">
        <authorList>
            <consortium name="Pathogen Informatics"/>
            <person name="Doyle S."/>
        </authorList>
    </citation>
    <scope>NUCLEOTIDE SEQUENCE [LARGE SCALE GENOMIC DNA]</scope>
    <source>
        <strain evidence="2 3">NCTC12224</strain>
    </source>
</reference>
<evidence type="ECO:0008006" key="4">
    <source>
        <dbReference type="Google" id="ProtNLM"/>
    </source>
</evidence>
<proteinExistence type="predicted"/>
<organism evidence="2 3">
    <name type="scientific">Streptococcus hyointestinalis</name>
    <dbReference type="NCBI Taxonomy" id="1337"/>
    <lineage>
        <taxon>Bacteria</taxon>
        <taxon>Bacillati</taxon>
        <taxon>Bacillota</taxon>
        <taxon>Bacilli</taxon>
        <taxon>Lactobacillales</taxon>
        <taxon>Streptococcaceae</taxon>
        <taxon>Streptococcus</taxon>
    </lineage>
</organism>
<name>A0A380KEE1_9STRE</name>
<evidence type="ECO:0000256" key="1">
    <source>
        <dbReference type="SAM" id="Phobius"/>
    </source>
</evidence>